<dbReference type="AlphaFoldDB" id="A0A0J1HXH6"/>
<dbReference type="EMBL" id="LDPG01000007">
    <property type="protein sequence ID" value="KLV18392.1"/>
    <property type="molecule type" value="Genomic_DNA"/>
</dbReference>
<dbReference type="PATRIC" id="fig|1392.242.peg.5742"/>
<comment type="caution">
    <text evidence="1">The sequence shown here is derived from an EMBL/GenBank/DDBJ whole genome shotgun (WGS) entry which is preliminary data.</text>
</comment>
<evidence type="ECO:0000313" key="1">
    <source>
        <dbReference type="EMBL" id="KLV18392.1"/>
    </source>
</evidence>
<accession>A0A0J1HXH6</accession>
<dbReference type="RefSeq" id="WP_047956687.1">
    <property type="nucleotide sequence ID" value="NZ_LDPG01000007.1"/>
</dbReference>
<protein>
    <submittedName>
        <fullName evidence="1">Uncharacterized protein</fullName>
    </submittedName>
</protein>
<sequence>MAYLFNIYKDDNQVYKKYSDYIVREDKLENEVFLKEENELVSIYGRSQVAMIANALDMSQLESDNYGIIDQSNLREIQEKIHSGSYKKEFEECNSLSEKQRIDLLDSLESIIELIKESVHQNGYVIVWHDIND</sequence>
<dbReference type="Proteomes" id="UP000035904">
    <property type="component" value="Unassembled WGS sequence"/>
</dbReference>
<proteinExistence type="predicted"/>
<evidence type="ECO:0000313" key="2">
    <source>
        <dbReference type="Proteomes" id="UP000035904"/>
    </source>
</evidence>
<reference evidence="1 2" key="1">
    <citation type="submission" date="2015-05" db="EMBL/GenBank/DDBJ databases">
        <title>Whole genome sequence and identification of bacterial endophytes from Costus igneus.</title>
        <authorList>
            <person name="Lee Y.P."/>
            <person name="Gan H.M."/>
            <person name="Eng W."/>
            <person name="Wheatley M.S."/>
            <person name="Caraballo A."/>
            <person name="Polter S."/>
            <person name="Savka M.A."/>
            <person name="Hudson A.O."/>
        </authorList>
    </citation>
    <scope>NUCLEOTIDE SEQUENCE [LARGE SCALE GENOMIC DNA]</scope>
    <source>
        <strain evidence="1 2">RIT375</strain>
    </source>
</reference>
<organism evidence="1 2">
    <name type="scientific">Bacillus anthracis</name>
    <name type="common">anthrax bacterium</name>
    <dbReference type="NCBI Taxonomy" id="1392"/>
    <lineage>
        <taxon>Bacteria</taxon>
        <taxon>Bacillati</taxon>
        <taxon>Bacillota</taxon>
        <taxon>Bacilli</taxon>
        <taxon>Bacillales</taxon>
        <taxon>Bacillaceae</taxon>
        <taxon>Bacillus</taxon>
        <taxon>Bacillus cereus group</taxon>
    </lineage>
</organism>
<name>A0A0J1HXH6_BACAN</name>
<gene>
    <name evidence="1" type="ORF">ABW01_13530</name>
</gene>